<sequence length="545" mass="58465">MSVLAVGRTDTMLWDTISSAAEPRTVLHLPAVGQSIPISRVLRDAEATAAILDGDRRVGVLMANGEPWLRGLLACARTGAAAVPIALPGAFGSGGAYLNHLHRIIDDAELDTLLVDETGTRLLKRLDGDLMGVRIHDITEATAPGAHRRNRTRGPDEYAVIQYTSGSTSAPKGVALTAANIVAGLEVIADAAAWTGDDCMGLWLPLFHDMGLFATLVSLVHGTPVCLWRPSDFVRDPRRWLAECAASPTTAVPMPNFGYRTLATAFRGEVPAEVDLSRWRLAFNGAEPVHMETIRDFTEVFAPNGFRPATMRPCYGMAEATLMVTCQPPGSLPRALTVDRFQLGPGDTVRAVSENSDAARTVVSVGRAAGEMRWRVAESGRVGEIEISGAAVMGGYLGVPDDEQPFTGDGWLRTGDFGFEHGGELYIVGRRKDMIIQHGQNYHAEDIEEIVRRFPEAVNGRCAAIGITEPQAEYIAVLLETPLDPDAAGDLAADVESAIRAALGPGIARVYPVAPKTIPYTSSGKVRRQAARELCRRITEEGALA</sequence>
<name>A0A1J0VUY7_9NOCA</name>
<dbReference type="GO" id="GO:0006633">
    <property type="term" value="P:fatty acid biosynthetic process"/>
    <property type="evidence" value="ECO:0007669"/>
    <property type="project" value="TreeGrafter"/>
</dbReference>
<dbReference type="EMBL" id="CP018082">
    <property type="protein sequence ID" value="APE35872.1"/>
    <property type="molecule type" value="Genomic_DNA"/>
</dbReference>
<dbReference type="PANTHER" id="PTHR22754:SF32">
    <property type="entry name" value="DISCO-INTERACTING PROTEIN 2"/>
    <property type="match status" value="1"/>
</dbReference>
<dbReference type="AlphaFoldDB" id="A0A1J0VUY7"/>
<organism evidence="3 4">
    <name type="scientific">Nocardia mangyaensis</name>
    <dbReference type="NCBI Taxonomy" id="2213200"/>
    <lineage>
        <taxon>Bacteria</taxon>
        <taxon>Bacillati</taxon>
        <taxon>Actinomycetota</taxon>
        <taxon>Actinomycetes</taxon>
        <taxon>Mycobacteriales</taxon>
        <taxon>Nocardiaceae</taxon>
        <taxon>Nocardia</taxon>
    </lineage>
</organism>
<reference evidence="3" key="1">
    <citation type="submission" date="2016-11" db="EMBL/GenBank/DDBJ databases">
        <authorList>
            <person name="Jaros S."/>
            <person name="Januszkiewicz K."/>
            <person name="Wedrychowicz H."/>
        </authorList>
    </citation>
    <scope>NUCLEOTIDE SEQUENCE [LARGE SCALE GENOMIC DNA]</scope>
    <source>
        <strain evidence="3">Y48</strain>
    </source>
</reference>
<protein>
    <submittedName>
        <fullName evidence="3">AMP-dependent synthetase</fullName>
    </submittedName>
</protein>
<dbReference type="Gene3D" id="3.40.50.12780">
    <property type="entry name" value="N-terminal domain of ligase-like"/>
    <property type="match status" value="1"/>
</dbReference>
<evidence type="ECO:0000256" key="1">
    <source>
        <dbReference type="ARBA" id="ARBA00006432"/>
    </source>
</evidence>
<dbReference type="InterPro" id="IPR000873">
    <property type="entry name" value="AMP-dep_synth/lig_dom"/>
</dbReference>
<dbReference type="InterPro" id="IPR020845">
    <property type="entry name" value="AMP-binding_CS"/>
</dbReference>
<proteinExistence type="inferred from homology"/>
<dbReference type="PROSITE" id="PS00455">
    <property type="entry name" value="AMP_BINDING"/>
    <property type="match status" value="1"/>
</dbReference>
<feature type="domain" description="AMP-dependent synthetase/ligase" evidence="2">
    <location>
        <begin position="54"/>
        <end position="397"/>
    </location>
</feature>
<evidence type="ECO:0000313" key="4">
    <source>
        <dbReference type="Proteomes" id="UP000183810"/>
    </source>
</evidence>
<dbReference type="Gene3D" id="3.30.300.30">
    <property type="match status" value="1"/>
</dbReference>
<dbReference type="OrthoDB" id="3671040at2"/>
<dbReference type="SUPFAM" id="SSF56801">
    <property type="entry name" value="Acetyl-CoA synthetase-like"/>
    <property type="match status" value="1"/>
</dbReference>
<accession>A0A1J0VUY7</accession>
<gene>
    <name evidence="3" type="ORF">BOX37_20130</name>
</gene>
<comment type="similarity">
    <text evidence="1">Belongs to the ATP-dependent AMP-binding enzyme family.</text>
</comment>
<keyword evidence="4" id="KW-1185">Reference proteome</keyword>
<dbReference type="InterPro" id="IPR045851">
    <property type="entry name" value="AMP-bd_C_sf"/>
</dbReference>
<dbReference type="PANTHER" id="PTHR22754">
    <property type="entry name" value="DISCO-INTERACTING PROTEIN 2 DIP2 -RELATED"/>
    <property type="match status" value="1"/>
</dbReference>
<evidence type="ECO:0000259" key="2">
    <source>
        <dbReference type="Pfam" id="PF00501"/>
    </source>
</evidence>
<dbReference type="InterPro" id="IPR042099">
    <property type="entry name" value="ANL_N_sf"/>
</dbReference>
<evidence type="ECO:0000313" key="3">
    <source>
        <dbReference type="EMBL" id="APE35872.1"/>
    </source>
</evidence>
<dbReference type="GO" id="GO:0070566">
    <property type="term" value="F:adenylyltransferase activity"/>
    <property type="evidence" value="ECO:0007669"/>
    <property type="project" value="TreeGrafter"/>
</dbReference>
<dbReference type="GO" id="GO:0005886">
    <property type="term" value="C:plasma membrane"/>
    <property type="evidence" value="ECO:0007669"/>
    <property type="project" value="TreeGrafter"/>
</dbReference>
<dbReference type="KEGG" id="nsl:BOX37_20130"/>
<dbReference type="Pfam" id="PF00501">
    <property type="entry name" value="AMP-binding"/>
    <property type="match status" value="1"/>
</dbReference>
<dbReference type="Proteomes" id="UP000183810">
    <property type="component" value="Chromosome"/>
</dbReference>